<evidence type="ECO:0000313" key="2">
    <source>
        <dbReference type="EMBL" id="GFO23131.1"/>
    </source>
</evidence>
<proteinExistence type="predicted"/>
<sequence>MSQAGPKTAYPRNKKIEIKDPSTGKDITETLINIVYPDHTAIEEVKDPLQSGVPPTVVVWSTHDGYNTGGGVCSVAWFQNVTRGPSHSMPQGEDHHRDQGPTNWKRYY</sequence>
<organism evidence="2 3">
    <name type="scientific">Plakobranchus ocellatus</name>
    <dbReference type="NCBI Taxonomy" id="259542"/>
    <lineage>
        <taxon>Eukaryota</taxon>
        <taxon>Metazoa</taxon>
        <taxon>Spiralia</taxon>
        <taxon>Lophotrochozoa</taxon>
        <taxon>Mollusca</taxon>
        <taxon>Gastropoda</taxon>
        <taxon>Heterobranchia</taxon>
        <taxon>Euthyneura</taxon>
        <taxon>Panpulmonata</taxon>
        <taxon>Sacoglossa</taxon>
        <taxon>Placobranchoidea</taxon>
        <taxon>Plakobranchidae</taxon>
        <taxon>Plakobranchus</taxon>
    </lineage>
</organism>
<name>A0AAV4BVL7_9GAST</name>
<comment type="caution">
    <text evidence="2">The sequence shown here is derived from an EMBL/GenBank/DDBJ whole genome shotgun (WGS) entry which is preliminary data.</text>
</comment>
<keyword evidence="3" id="KW-1185">Reference proteome</keyword>
<evidence type="ECO:0000313" key="3">
    <source>
        <dbReference type="Proteomes" id="UP000735302"/>
    </source>
</evidence>
<reference evidence="2 3" key="1">
    <citation type="journal article" date="2021" name="Elife">
        <title>Chloroplast acquisition without the gene transfer in kleptoplastic sea slugs, Plakobranchus ocellatus.</title>
        <authorList>
            <person name="Maeda T."/>
            <person name="Takahashi S."/>
            <person name="Yoshida T."/>
            <person name="Shimamura S."/>
            <person name="Takaki Y."/>
            <person name="Nagai Y."/>
            <person name="Toyoda A."/>
            <person name="Suzuki Y."/>
            <person name="Arimoto A."/>
            <person name="Ishii H."/>
            <person name="Satoh N."/>
            <person name="Nishiyama T."/>
            <person name="Hasebe M."/>
            <person name="Maruyama T."/>
            <person name="Minagawa J."/>
            <person name="Obokata J."/>
            <person name="Shigenobu S."/>
        </authorList>
    </citation>
    <scope>NUCLEOTIDE SEQUENCE [LARGE SCALE GENOMIC DNA]</scope>
</reference>
<feature type="region of interest" description="Disordered" evidence="1">
    <location>
        <begin position="1"/>
        <end position="22"/>
    </location>
</feature>
<gene>
    <name evidence="2" type="ORF">PoB_004963600</name>
</gene>
<accession>A0AAV4BVL7</accession>
<dbReference type="AlphaFoldDB" id="A0AAV4BVL7"/>
<dbReference type="EMBL" id="BLXT01005502">
    <property type="protein sequence ID" value="GFO23131.1"/>
    <property type="molecule type" value="Genomic_DNA"/>
</dbReference>
<feature type="region of interest" description="Disordered" evidence="1">
    <location>
        <begin position="82"/>
        <end position="108"/>
    </location>
</feature>
<dbReference type="Proteomes" id="UP000735302">
    <property type="component" value="Unassembled WGS sequence"/>
</dbReference>
<evidence type="ECO:0000256" key="1">
    <source>
        <dbReference type="SAM" id="MobiDB-lite"/>
    </source>
</evidence>
<protein>
    <submittedName>
        <fullName evidence="2">Uncharacterized protein</fullName>
    </submittedName>
</protein>